<sequence>MRRVLLALLLGLTAYLAAALSITTPDALYQCKPSILTWTKTLGPYILNIVDSDTEPIWTSPNTDADDKLIVVPSGSSAAWIVDVPAGRNVTVWVKDGEGNVAGTWPRVIGPGSGGCLGSGLVVQA</sequence>
<dbReference type="EMBL" id="RSCD01000017">
    <property type="protein sequence ID" value="RSH87446.1"/>
    <property type="molecule type" value="Genomic_DNA"/>
</dbReference>
<dbReference type="PANTHER" id="PTHR37487:SF3">
    <property type="entry name" value="CLEAVAGE_POLYADENYLATION SPECIFICITY FACTOR A SUBUNIT N-TERMINAL DOMAIN-CONTAINING PROTEIN"/>
    <property type="match status" value="1"/>
</dbReference>
<keyword evidence="1" id="KW-0732">Signal</keyword>
<dbReference type="STRING" id="1890683.A0A427Y8K9"/>
<organism evidence="2 3">
    <name type="scientific">Saitozyma podzolica</name>
    <dbReference type="NCBI Taxonomy" id="1890683"/>
    <lineage>
        <taxon>Eukaryota</taxon>
        <taxon>Fungi</taxon>
        <taxon>Dikarya</taxon>
        <taxon>Basidiomycota</taxon>
        <taxon>Agaricomycotina</taxon>
        <taxon>Tremellomycetes</taxon>
        <taxon>Tremellales</taxon>
        <taxon>Trimorphomycetaceae</taxon>
        <taxon>Saitozyma</taxon>
    </lineage>
</organism>
<protein>
    <submittedName>
        <fullName evidence="2">Uncharacterized protein</fullName>
    </submittedName>
</protein>
<evidence type="ECO:0000313" key="3">
    <source>
        <dbReference type="Proteomes" id="UP000279259"/>
    </source>
</evidence>
<dbReference type="Proteomes" id="UP000279259">
    <property type="component" value="Unassembled WGS sequence"/>
</dbReference>
<dbReference type="PANTHER" id="PTHR37487">
    <property type="entry name" value="CHROMOSOME 1, WHOLE GENOME SHOTGUN SEQUENCE"/>
    <property type="match status" value="1"/>
</dbReference>
<evidence type="ECO:0000256" key="1">
    <source>
        <dbReference type="SAM" id="SignalP"/>
    </source>
</evidence>
<feature type="chain" id="PRO_5019058816" evidence="1">
    <location>
        <begin position="20"/>
        <end position="125"/>
    </location>
</feature>
<comment type="caution">
    <text evidence="2">The sequence shown here is derived from an EMBL/GenBank/DDBJ whole genome shotgun (WGS) entry which is preliminary data.</text>
</comment>
<evidence type="ECO:0000313" key="2">
    <source>
        <dbReference type="EMBL" id="RSH87446.1"/>
    </source>
</evidence>
<reference evidence="2 3" key="1">
    <citation type="submission" date="2018-11" db="EMBL/GenBank/DDBJ databases">
        <title>Genome sequence of Saitozyma podzolica DSM 27192.</title>
        <authorList>
            <person name="Aliyu H."/>
            <person name="Gorte O."/>
            <person name="Ochsenreither K."/>
        </authorList>
    </citation>
    <scope>NUCLEOTIDE SEQUENCE [LARGE SCALE GENOMIC DNA]</scope>
    <source>
        <strain evidence="2 3">DSM 27192</strain>
    </source>
</reference>
<gene>
    <name evidence="2" type="ORF">EHS25_003356</name>
</gene>
<keyword evidence="3" id="KW-1185">Reference proteome</keyword>
<dbReference type="AlphaFoldDB" id="A0A427Y8K9"/>
<name>A0A427Y8K9_9TREE</name>
<proteinExistence type="predicted"/>
<dbReference type="OrthoDB" id="2562918at2759"/>
<feature type="signal peptide" evidence="1">
    <location>
        <begin position="1"/>
        <end position="19"/>
    </location>
</feature>
<accession>A0A427Y8K9</accession>